<evidence type="ECO:0000256" key="3">
    <source>
        <dbReference type="ARBA" id="ARBA00022603"/>
    </source>
</evidence>
<evidence type="ECO:0000256" key="6">
    <source>
        <dbReference type="HAMAP-Rule" id="MF_00074"/>
    </source>
</evidence>
<dbReference type="HAMAP" id="MF_00074">
    <property type="entry name" value="16SrRNA_methyltr_G"/>
    <property type="match status" value="1"/>
</dbReference>
<dbReference type="InterPro" id="IPR003682">
    <property type="entry name" value="rRNA_ssu_MeTfrase_G"/>
</dbReference>
<organism evidence="7 8">
    <name type="scientific">Bilifractor porci</name>
    <dbReference type="NCBI Taxonomy" id="2606636"/>
    <lineage>
        <taxon>Bacteria</taxon>
        <taxon>Bacillati</taxon>
        <taxon>Bacillota</taxon>
        <taxon>Clostridia</taxon>
        <taxon>Lachnospirales</taxon>
        <taxon>Lachnospiraceae</taxon>
        <taxon>Bilifractor</taxon>
    </lineage>
</organism>
<comment type="caution">
    <text evidence="7">The sequence shown here is derived from an EMBL/GenBank/DDBJ whole genome shotgun (WGS) entry which is preliminary data.</text>
</comment>
<keyword evidence="3 6" id="KW-0489">Methyltransferase</keyword>
<dbReference type="EMBL" id="VUMV01000013">
    <property type="protein sequence ID" value="MST83032.1"/>
    <property type="molecule type" value="Genomic_DNA"/>
</dbReference>
<dbReference type="CDD" id="cd02440">
    <property type="entry name" value="AdoMet_MTases"/>
    <property type="match status" value="1"/>
</dbReference>
<keyword evidence="2 6" id="KW-0698">rRNA processing</keyword>
<evidence type="ECO:0000313" key="7">
    <source>
        <dbReference type="EMBL" id="MST83032.1"/>
    </source>
</evidence>
<dbReference type="FunFam" id="3.40.50.150:FF:000041">
    <property type="entry name" value="Ribosomal RNA small subunit methyltransferase G"/>
    <property type="match status" value="1"/>
</dbReference>
<reference evidence="7 8" key="1">
    <citation type="submission" date="2019-08" db="EMBL/GenBank/DDBJ databases">
        <title>In-depth cultivation of the pig gut microbiome towards novel bacterial diversity and tailored functional studies.</title>
        <authorList>
            <person name="Wylensek D."/>
            <person name="Hitch T.C.A."/>
            <person name="Clavel T."/>
        </authorList>
    </citation>
    <scope>NUCLEOTIDE SEQUENCE [LARGE SCALE GENOMIC DNA]</scope>
    <source>
        <strain evidence="7 8">Oil+RF-744-WCA-WT-13</strain>
    </source>
</reference>
<dbReference type="SUPFAM" id="SSF53335">
    <property type="entry name" value="S-adenosyl-L-methionine-dependent methyltransferases"/>
    <property type="match status" value="1"/>
</dbReference>
<dbReference type="NCBIfam" id="TIGR00138">
    <property type="entry name" value="rsmG_gidB"/>
    <property type="match status" value="1"/>
</dbReference>
<keyword evidence="8" id="KW-1185">Reference proteome</keyword>
<feature type="binding site" evidence="6">
    <location>
        <begin position="136"/>
        <end position="137"/>
    </location>
    <ligand>
        <name>S-adenosyl-L-methionine</name>
        <dbReference type="ChEBI" id="CHEBI:59789"/>
    </ligand>
</feature>
<dbReference type="InterPro" id="IPR029063">
    <property type="entry name" value="SAM-dependent_MTases_sf"/>
</dbReference>
<keyword evidence="1 6" id="KW-0963">Cytoplasm</keyword>
<evidence type="ECO:0000256" key="2">
    <source>
        <dbReference type="ARBA" id="ARBA00022552"/>
    </source>
</evidence>
<dbReference type="EC" id="2.1.1.-" evidence="6"/>
<proteinExistence type="inferred from homology"/>
<dbReference type="PIRSF" id="PIRSF003078">
    <property type="entry name" value="GidB"/>
    <property type="match status" value="1"/>
</dbReference>
<dbReference type="PANTHER" id="PTHR31760:SF0">
    <property type="entry name" value="S-ADENOSYL-L-METHIONINE-DEPENDENT METHYLTRANSFERASES SUPERFAMILY PROTEIN"/>
    <property type="match status" value="1"/>
</dbReference>
<dbReference type="RefSeq" id="WP_154458934.1">
    <property type="nucleotide sequence ID" value="NZ_VUMV01000013.1"/>
</dbReference>
<dbReference type="Gene3D" id="3.40.50.150">
    <property type="entry name" value="Vaccinia Virus protein VP39"/>
    <property type="match status" value="1"/>
</dbReference>
<comment type="similarity">
    <text evidence="6">Belongs to the methyltransferase superfamily. RNA methyltransferase RsmG family.</text>
</comment>
<name>A0A7X2TP77_9FIRM</name>
<sequence>MSDTRLKSPEFVSFLHEAESFHISLTEEQQVKFLHYMDLMLEWNQKINLTAITDFHDILTLHFLDSLALAKYENLSQKSKIADIGTGAGFPGIPLAIAFPELQILLLDSLNKRVNFLNEVINRLGLQNCTAVQSRAEDGARQTTYREKFDLVTSRAVASLSPLCEYCLPYAKIGGKFYAYKSLKTEEECSNSSAAIQILGGKIQHIYSVYPQDSERKRTLVCIEKIKPTPNKYPRKAGTPVKKPL</sequence>
<evidence type="ECO:0000256" key="1">
    <source>
        <dbReference type="ARBA" id="ARBA00022490"/>
    </source>
</evidence>
<feature type="binding site" evidence="6">
    <location>
        <position position="155"/>
    </location>
    <ligand>
        <name>S-adenosyl-L-methionine</name>
        <dbReference type="ChEBI" id="CHEBI:59789"/>
    </ligand>
</feature>
<comment type="caution">
    <text evidence="6">Lacks conserved residue(s) required for the propagation of feature annotation.</text>
</comment>
<dbReference type="Proteomes" id="UP000466864">
    <property type="component" value="Unassembled WGS sequence"/>
</dbReference>
<accession>A0A7X2TP77</accession>
<comment type="function">
    <text evidence="6">Specifically methylates the N7 position of a guanine in 16S rRNA.</text>
</comment>
<keyword evidence="4 6" id="KW-0808">Transferase</keyword>
<feature type="binding site" evidence="6">
    <location>
        <position position="90"/>
    </location>
    <ligand>
        <name>S-adenosyl-L-methionine</name>
        <dbReference type="ChEBI" id="CHEBI:59789"/>
    </ligand>
</feature>
<dbReference type="AlphaFoldDB" id="A0A7X2TP77"/>
<keyword evidence="5 6" id="KW-0949">S-adenosyl-L-methionine</keyword>
<dbReference type="PANTHER" id="PTHR31760">
    <property type="entry name" value="S-ADENOSYL-L-METHIONINE-DEPENDENT METHYLTRANSFERASES SUPERFAMILY PROTEIN"/>
    <property type="match status" value="1"/>
</dbReference>
<dbReference type="GO" id="GO:0070043">
    <property type="term" value="F:rRNA (guanine-N7-)-methyltransferase activity"/>
    <property type="evidence" value="ECO:0007669"/>
    <property type="project" value="UniProtKB-UniRule"/>
</dbReference>
<dbReference type="Pfam" id="PF02527">
    <property type="entry name" value="GidB"/>
    <property type="match status" value="1"/>
</dbReference>
<gene>
    <name evidence="6 7" type="primary">rsmG</name>
    <name evidence="7" type="ORF">FYJ60_12065</name>
</gene>
<feature type="binding site" evidence="6">
    <location>
        <position position="85"/>
    </location>
    <ligand>
        <name>S-adenosyl-L-methionine</name>
        <dbReference type="ChEBI" id="CHEBI:59789"/>
    </ligand>
</feature>
<evidence type="ECO:0000313" key="8">
    <source>
        <dbReference type="Proteomes" id="UP000466864"/>
    </source>
</evidence>
<evidence type="ECO:0000256" key="5">
    <source>
        <dbReference type="ARBA" id="ARBA00022691"/>
    </source>
</evidence>
<comment type="subcellular location">
    <subcellularLocation>
        <location evidence="6">Cytoplasm</location>
    </subcellularLocation>
</comment>
<dbReference type="GO" id="GO:0005829">
    <property type="term" value="C:cytosol"/>
    <property type="evidence" value="ECO:0007669"/>
    <property type="project" value="TreeGrafter"/>
</dbReference>
<protein>
    <recommendedName>
        <fullName evidence="6">Ribosomal RNA small subunit methyltransferase G</fullName>
        <ecNumber evidence="6">2.1.1.-</ecNumber>
    </recommendedName>
    <alternativeName>
        <fullName evidence="6">16S rRNA 7-methylguanosine methyltransferase</fullName>
        <shortName evidence="6">16S rRNA m7G methyltransferase</shortName>
    </alternativeName>
</protein>
<evidence type="ECO:0000256" key="4">
    <source>
        <dbReference type="ARBA" id="ARBA00022679"/>
    </source>
</evidence>